<proteinExistence type="predicted"/>
<dbReference type="PROSITE" id="PS00603">
    <property type="entry name" value="TK_CELLULAR_TYPE"/>
    <property type="match status" value="1"/>
</dbReference>
<dbReference type="Proteomes" id="UP000316798">
    <property type="component" value="Chromosome"/>
</dbReference>
<evidence type="ECO:0000313" key="1">
    <source>
        <dbReference type="EMBL" id="QDL38545.1"/>
    </source>
</evidence>
<organism evidence="1 2">
    <name type="scientific">Rhodoferax sediminis</name>
    <dbReference type="NCBI Taxonomy" id="2509614"/>
    <lineage>
        <taxon>Bacteria</taxon>
        <taxon>Pseudomonadati</taxon>
        <taxon>Pseudomonadota</taxon>
        <taxon>Betaproteobacteria</taxon>
        <taxon>Burkholderiales</taxon>
        <taxon>Comamonadaceae</taxon>
        <taxon>Rhodoferax</taxon>
    </lineage>
</organism>
<dbReference type="AlphaFoldDB" id="A0A515DDT0"/>
<dbReference type="OrthoDB" id="8705323at2"/>
<protein>
    <submittedName>
        <fullName evidence="1">Uncharacterized protein</fullName>
    </submittedName>
</protein>
<dbReference type="EMBL" id="CP035503">
    <property type="protein sequence ID" value="QDL38545.1"/>
    <property type="molecule type" value="Genomic_DNA"/>
</dbReference>
<dbReference type="RefSeq" id="WP_142819986.1">
    <property type="nucleotide sequence ID" value="NZ_CP035503.1"/>
</dbReference>
<reference evidence="1 2" key="1">
    <citation type="submission" date="2019-01" db="EMBL/GenBank/DDBJ databases">
        <title>Genomic insights into a novel species Rhodoferax sp.</title>
        <authorList>
            <person name="Jin L."/>
        </authorList>
    </citation>
    <scope>NUCLEOTIDE SEQUENCE [LARGE SCALE GENOMIC DNA]</scope>
    <source>
        <strain evidence="1 2">CHu59-6-5</strain>
    </source>
</reference>
<sequence>MIRLNNQIRLTRKEIEVFTKITDLEPVGIRTLGDLDAYVTRCKAHYWGVSEQTEFVHWLIDREYRQCRRVA</sequence>
<gene>
    <name evidence="1" type="ORF">EUB48_15545</name>
</gene>
<evidence type="ECO:0000313" key="2">
    <source>
        <dbReference type="Proteomes" id="UP000316798"/>
    </source>
</evidence>
<dbReference type="GO" id="GO:0005524">
    <property type="term" value="F:ATP binding"/>
    <property type="evidence" value="ECO:0007669"/>
    <property type="project" value="InterPro"/>
</dbReference>
<name>A0A515DDT0_9BURK</name>
<dbReference type="InterPro" id="IPR020633">
    <property type="entry name" value="Thymidine_kinase_CS"/>
</dbReference>
<accession>A0A515DDT0</accession>
<dbReference type="GO" id="GO:0004797">
    <property type="term" value="F:thymidine kinase activity"/>
    <property type="evidence" value="ECO:0007669"/>
    <property type="project" value="InterPro"/>
</dbReference>
<dbReference type="KEGG" id="rhf:EUB48_15545"/>
<keyword evidence="2" id="KW-1185">Reference proteome</keyword>